<dbReference type="InterPro" id="IPR057546">
    <property type="entry name" value="HEAT_GCN1"/>
</dbReference>
<dbReference type="SUPFAM" id="SSF48371">
    <property type="entry name" value="ARM repeat"/>
    <property type="match status" value="1"/>
</dbReference>
<evidence type="ECO:0000256" key="8">
    <source>
        <dbReference type="ARBA" id="ARBA00022618"/>
    </source>
</evidence>
<dbReference type="Pfam" id="PF12348">
    <property type="entry name" value="CLASP_N"/>
    <property type="match status" value="1"/>
</dbReference>
<dbReference type="InterPro" id="IPR016024">
    <property type="entry name" value="ARM-type_fold"/>
</dbReference>
<comment type="similarity">
    <text evidence="5">Belongs to the CLASP family.</text>
</comment>
<evidence type="ECO:0000256" key="1">
    <source>
        <dbReference type="ARBA" id="ARBA00004186"/>
    </source>
</evidence>
<evidence type="ECO:0000256" key="4">
    <source>
        <dbReference type="ARBA" id="ARBA00004629"/>
    </source>
</evidence>
<dbReference type="GO" id="GO:0051301">
    <property type="term" value="P:cell division"/>
    <property type="evidence" value="ECO:0007669"/>
    <property type="project" value="UniProtKB-KW"/>
</dbReference>
<feature type="compositionally biased region" description="Polar residues" evidence="18">
    <location>
        <begin position="1177"/>
        <end position="1188"/>
    </location>
</feature>
<evidence type="ECO:0000256" key="15">
    <source>
        <dbReference type="ARBA" id="ARBA00023306"/>
    </source>
</evidence>
<dbReference type="FunFam" id="1.25.10.10:FF:000001">
    <property type="entry name" value="CLIP-associating protein 1 isoform 2"/>
    <property type="match status" value="1"/>
</dbReference>
<feature type="region of interest" description="Disordered" evidence="18">
    <location>
        <begin position="1060"/>
        <end position="1104"/>
    </location>
</feature>
<evidence type="ECO:0000256" key="14">
    <source>
        <dbReference type="ARBA" id="ARBA00023212"/>
    </source>
</evidence>
<evidence type="ECO:0000256" key="12">
    <source>
        <dbReference type="ARBA" id="ARBA00022838"/>
    </source>
</evidence>
<evidence type="ECO:0000256" key="17">
    <source>
        <dbReference type="PROSITE-ProRule" id="PRU00103"/>
    </source>
</evidence>
<dbReference type="GO" id="GO:0005794">
    <property type="term" value="C:Golgi apparatus"/>
    <property type="evidence" value="ECO:0007669"/>
    <property type="project" value="UniProtKB-SubCell"/>
</dbReference>
<dbReference type="InterPro" id="IPR011989">
    <property type="entry name" value="ARM-like"/>
</dbReference>
<dbReference type="GO" id="GO:0008017">
    <property type="term" value="F:microtubule binding"/>
    <property type="evidence" value="ECO:0007669"/>
    <property type="project" value="TreeGrafter"/>
</dbReference>
<evidence type="ECO:0000256" key="9">
    <source>
        <dbReference type="ARBA" id="ARBA00022701"/>
    </source>
</evidence>
<feature type="compositionally biased region" description="Low complexity" evidence="18">
    <location>
        <begin position="802"/>
        <end position="816"/>
    </location>
</feature>
<dbReference type="Proteomes" id="UP000265160">
    <property type="component" value="LG23"/>
</dbReference>
<reference evidence="20 21" key="1">
    <citation type="journal article" date="2014" name="Nature">
        <title>The genomic substrate for adaptive radiation in African cichlid fish.</title>
        <authorList>
            <person name="Brawand D."/>
            <person name="Wagner C.E."/>
            <person name="Li Y.I."/>
            <person name="Malinsky M."/>
            <person name="Keller I."/>
            <person name="Fan S."/>
            <person name="Simakov O."/>
            <person name="Ng A.Y."/>
            <person name="Lim Z.W."/>
            <person name="Bezault E."/>
            <person name="Turner-Maier J."/>
            <person name="Johnson J."/>
            <person name="Alcazar R."/>
            <person name="Noh H.J."/>
            <person name="Russell P."/>
            <person name="Aken B."/>
            <person name="Alfoldi J."/>
            <person name="Amemiya C."/>
            <person name="Azzouzi N."/>
            <person name="Baroiller J.F."/>
            <person name="Barloy-Hubler F."/>
            <person name="Berlin A."/>
            <person name="Bloomquist R."/>
            <person name="Carleton K.L."/>
            <person name="Conte M.A."/>
            <person name="D'Cotta H."/>
            <person name="Eshel O."/>
            <person name="Gaffney L."/>
            <person name="Galibert F."/>
            <person name="Gante H.F."/>
            <person name="Gnerre S."/>
            <person name="Greuter L."/>
            <person name="Guyon R."/>
            <person name="Haddad N.S."/>
            <person name="Haerty W."/>
            <person name="Harris R.M."/>
            <person name="Hofmann H.A."/>
            <person name="Hourlier T."/>
            <person name="Hulata G."/>
            <person name="Jaffe D.B."/>
            <person name="Lara M."/>
            <person name="Lee A.P."/>
            <person name="MacCallum I."/>
            <person name="Mwaiko S."/>
            <person name="Nikaido M."/>
            <person name="Nishihara H."/>
            <person name="Ozouf-Costaz C."/>
            <person name="Penman D.J."/>
            <person name="Przybylski D."/>
            <person name="Rakotomanga M."/>
            <person name="Renn S.C.P."/>
            <person name="Ribeiro F.J."/>
            <person name="Ron M."/>
            <person name="Salzburger W."/>
            <person name="Sanchez-Pulido L."/>
            <person name="Santos M.E."/>
            <person name="Searle S."/>
            <person name="Sharpe T."/>
            <person name="Swofford R."/>
            <person name="Tan F.J."/>
            <person name="Williams L."/>
            <person name="Young S."/>
            <person name="Yin S."/>
            <person name="Okada N."/>
            <person name="Kocher T.D."/>
            <person name="Miska E.A."/>
            <person name="Lander E.S."/>
            <person name="Venkatesh B."/>
            <person name="Fernald R.D."/>
            <person name="Meyer A."/>
            <person name="Ponting C.P."/>
            <person name="Streelman J.T."/>
            <person name="Lindblad-Toh K."/>
            <person name="Seehausen O."/>
            <person name="Di Palma F."/>
        </authorList>
    </citation>
    <scope>NUCLEOTIDE SEQUENCE</scope>
</reference>
<feature type="repeat" description="HEAT" evidence="17">
    <location>
        <begin position="169"/>
        <end position="207"/>
    </location>
</feature>
<evidence type="ECO:0000256" key="7">
    <source>
        <dbReference type="ARBA" id="ARBA00022490"/>
    </source>
</evidence>
<dbReference type="FunFam" id="1.25.10.10:FF:000005">
    <property type="entry name" value="CLIP-associating protein 1 isoform 2"/>
    <property type="match status" value="1"/>
</dbReference>
<dbReference type="GO" id="GO:0031110">
    <property type="term" value="P:regulation of microtubule polymerization or depolymerization"/>
    <property type="evidence" value="ECO:0007669"/>
    <property type="project" value="UniProtKB-ARBA"/>
</dbReference>
<evidence type="ECO:0000256" key="3">
    <source>
        <dbReference type="ARBA" id="ARBA00004601"/>
    </source>
</evidence>
<keyword evidence="16" id="KW-0137">Centromere</keyword>
<feature type="compositionally biased region" description="Low complexity" evidence="18">
    <location>
        <begin position="673"/>
        <end position="687"/>
    </location>
</feature>
<organism evidence="20 21">
    <name type="scientific">Maylandia zebra</name>
    <name type="common">zebra mbuna</name>
    <dbReference type="NCBI Taxonomy" id="106582"/>
    <lineage>
        <taxon>Eukaryota</taxon>
        <taxon>Metazoa</taxon>
        <taxon>Chordata</taxon>
        <taxon>Craniata</taxon>
        <taxon>Vertebrata</taxon>
        <taxon>Euteleostomi</taxon>
        <taxon>Actinopterygii</taxon>
        <taxon>Neopterygii</taxon>
        <taxon>Teleostei</taxon>
        <taxon>Neoteleostei</taxon>
        <taxon>Acanthomorphata</taxon>
        <taxon>Ovalentaria</taxon>
        <taxon>Cichlomorphae</taxon>
        <taxon>Cichliformes</taxon>
        <taxon>Cichlidae</taxon>
        <taxon>African cichlids</taxon>
        <taxon>Pseudocrenilabrinae</taxon>
        <taxon>Haplochromini</taxon>
        <taxon>Maylandia</taxon>
        <taxon>Maylandia zebra complex</taxon>
    </lineage>
</organism>
<feature type="compositionally biased region" description="Low complexity" evidence="18">
    <location>
        <begin position="645"/>
        <end position="662"/>
    </location>
</feature>
<dbReference type="Pfam" id="PF23271">
    <property type="entry name" value="HEAT_GCN1"/>
    <property type="match status" value="1"/>
</dbReference>
<accession>A0A3P9C9B9</accession>
<comment type="subcellular location">
    <subcellularLocation>
        <location evidence="4">Chromosome</location>
        <location evidence="4">Centromere</location>
        <location evidence="4">Kinetochore</location>
    </subcellularLocation>
    <subcellularLocation>
        <location evidence="2">Cytoplasm</location>
        <location evidence="2">Cytoskeleton</location>
        <location evidence="2">Microtubule organizing center</location>
        <location evidence="2">Centrosome</location>
    </subcellularLocation>
    <subcellularLocation>
        <location evidence="1">Cytoplasm</location>
        <location evidence="1">Cytoskeleton</location>
        <location evidence="1">Spindle</location>
    </subcellularLocation>
    <subcellularLocation>
        <location evidence="3">Golgi apparatus</location>
        <location evidence="3">trans-Golgi network</location>
    </subcellularLocation>
</comment>
<keyword evidence="8" id="KW-0132">Cell division</keyword>
<evidence type="ECO:0000256" key="11">
    <source>
        <dbReference type="ARBA" id="ARBA00022776"/>
    </source>
</evidence>
<dbReference type="GO" id="GO:1902903">
    <property type="term" value="P:regulation of supramolecular fiber organization"/>
    <property type="evidence" value="ECO:0007669"/>
    <property type="project" value="UniProtKB-ARBA"/>
</dbReference>
<dbReference type="PANTHER" id="PTHR21567:SF28">
    <property type="entry name" value="CLIP-ASSOCIATING PROTEIN 1"/>
    <property type="match status" value="1"/>
</dbReference>
<keyword evidence="21" id="KW-1185">Reference proteome</keyword>
<dbReference type="InterPro" id="IPR024395">
    <property type="entry name" value="CLASP_N_dom"/>
</dbReference>
<keyword evidence="13" id="KW-0333">Golgi apparatus</keyword>
<name>A0A3P9C9B9_9CICH</name>
<feature type="compositionally biased region" description="Low complexity" evidence="18">
    <location>
        <begin position="1060"/>
        <end position="1091"/>
    </location>
</feature>
<keyword evidence="7" id="KW-0963">Cytoplasm</keyword>
<dbReference type="InterPro" id="IPR048491">
    <property type="entry name" value="XMAP215_CLASP_TOG"/>
</dbReference>
<dbReference type="GO" id="GO:0090307">
    <property type="term" value="P:mitotic spindle assembly"/>
    <property type="evidence" value="ECO:0007669"/>
    <property type="project" value="TreeGrafter"/>
</dbReference>
<reference evidence="20" key="3">
    <citation type="submission" date="2025-09" db="UniProtKB">
        <authorList>
            <consortium name="Ensembl"/>
        </authorList>
    </citation>
    <scope>IDENTIFICATION</scope>
</reference>
<feature type="region of interest" description="Disordered" evidence="18">
    <location>
        <begin position="231"/>
        <end position="286"/>
    </location>
</feature>
<reference evidence="20" key="2">
    <citation type="submission" date="2025-08" db="UniProtKB">
        <authorList>
            <consortium name="Ensembl"/>
        </authorList>
    </citation>
    <scope>IDENTIFICATION</scope>
</reference>
<feature type="compositionally biased region" description="Low complexity" evidence="18">
    <location>
        <begin position="589"/>
        <end position="612"/>
    </location>
</feature>
<dbReference type="InterPro" id="IPR021133">
    <property type="entry name" value="HEAT_type_2"/>
</dbReference>
<dbReference type="Pfam" id="PF21041">
    <property type="entry name" value="XMAP215_CLASP_TOG"/>
    <property type="match status" value="1"/>
</dbReference>
<dbReference type="GO" id="GO:0005876">
    <property type="term" value="C:spindle microtubule"/>
    <property type="evidence" value="ECO:0007669"/>
    <property type="project" value="TreeGrafter"/>
</dbReference>
<dbReference type="Gene3D" id="1.25.10.10">
    <property type="entry name" value="Leucine-rich Repeat Variant"/>
    <property type="match status" value="4"/>
</dbReference>
<keyword evidence="15" id="KW-0131">Cell cycle</keyword>
<evidence type="ECO:0000256" key="10">
    <source>
        <dbReference type="ARBA" id="ARBA00022737"/>
    </source>
</evidence>
<evidence type="ECO:0000256" key="13">
    <source>
        <dbReference type="ARBA" id="ARBA00023034"/>
    </source>
</evidence>
<feature type="region of interest" description="Disordered" evidence="18">
    <location>
        <begin position="1137"/>
        <end position="1196"/>
    </location>
</feature>
<keyword evidence="14" id="KW-0206">Cytoskeleton</keyword>
<dbReference type="GO" id="GO:0043515">
    <property type="term" value="F:kinetochore binding"/>
    <property type="evidence" value="ECO:0007669"/>
    <property type="project" value="TreeGrafter"/>
</dbReference>
<dbReference type="GO" id="GO:0045180">
    <property type="term" value="C:basal cortex"/>
    <property type="evidence" value="ECO:0007669"/>
    <property type="project" value="TreeGrafter"/>
</dbReference>
<dbReference type="GO" id="GO:0072686">
    <property type="term" value="C:mitotic spindle"/>
    <property type="evidence" value="ECO:0007669"/>
    <property type="project" value="TreeGrafter"/>
</dbReference>
<dbReference type="PANTHER" id="PTHR21567">
    <property type="entry name" value="CLASP"/>
    <property type="match status" value="1"/>
</dbReference>
<evidence type="ECO:0000256" key="5">
    <source>
        <dbReference type="ARBA" id="ARBA00009549"/>
    </source>
</evidence>
<keyword evidence="9" id="KW-0493">Microtubule</keyword>
<protein>
    <submittedName>
        <fullName evidence="20">Cytoplasmic linker associated protein 1</fullName>
    </submittedName>
</protein>
<dbReference type="Pfam" id="PF21040">
    <property type="entry name" value="CEP104-like_TOG"/>
    <property type="match status" value="1"/>
</dbReference>
<sequence length="1476" mass="162505">PEPRCMEYLLEQVTQKDLGKRLQVGQEVMELILDEERSPELEQDQSMLDRMVDCVASSWVNSSNFKVVLLGMDILSALVSRLQERFRTQVGTVLPSLIDRLGDAKDQVREQDQALLLKIMDQAANPQYVWERMMGGFKHKNNRTREGLCLCLISTLNVFGSQSLTLSKIVPHICSLLGDPTSQVRDGAMNCLVEIYRHVGERVRIDLGKKGLPQSRCVQSSLHMTVPLFSSSPTDKNFEDDDSVDGGRSSSSSKGTSLSGRKAVSMGSFQRHAPGSKSAGRDGSSAGAVDEEDFIQAFEDVPTVQIYSNREVEEAMTKIRDVLSDDKRDWELRVAALKKVRSLLLAGAPEFDGFLQQLRLMEAAFKLSAKDLRSQVVREACITLGHLSSVLGNRFDHAAEAIMPILLNLVPNSAKVMATSGVAAIHLILRHTHYPRLIPIITSNCTSKSVAVRRRCFEFLDLLLQEWQTSCLERHGTVLMETIKKGIHDADAEARSVARKCYWSFHSHFSREAEQLFQGLESSYQKALQAHLRSGDSLMSLPASDRSSSSSQESLKMPAAASSPGSLQRSRSDVDVNAAASATARTRMPAVPSTVPSSASPFSSASALPPGSYASLGRVRTRRTSSGNGPSVTDTRGRSRGKVVSQSQPGSRSGSPGRLLSSTYGRIPRPTMGTGATAAATGSTSTSLTDKSRPRGHRSQGCSRETSPTRSGTARSRIPRPSMSQGCSRETSRESSRDTSPARGFSPLDRLSHQARISASVNAMRILNTGTEVEAAVADALRRPVRRRFESPGMYSDDDANSDASSACSERSYSSRNGGVAPHYLRQTEDVAEVLNHCASANWSERKEGLLGLQNLLKSQRMLSRVELKRLCEIFTRMFADPHSKVFSMFLETLVDFIVLHRDDLLDWLFVLLTQLLKKMGADLLGSVQAKVQKALDVTRESFPYEQQFNILMRFIVDQTQTPNLKVKVAILRYIEALARQMDPADFVNSSETRLAVSRIITWTTEPKSSDVRKAAQVVLIALFELNTPEFTMLLGALPKTFQDGTTKLLHNHLRNASANSSISMASPSNSAGRTPLRQPSSRSSPLTSPTNCSHGGLSPSMLEYDSENLNSEEIYSSLRGVTEAIQNFSFRSQEDLVEPLRRDGKKDGVMTGGGASSDSEPRPSGDAVEGGRTALDNKTSLLNTPSPRSFAGPRFREYNPYNYTDGISTMDKAALKEALYEDAVEQLREAGAAEQLELVGELLKELSQGQAGERGPEERRGTLLEMLKVAREDSLVVWEEHFKTMLLLLLETLGDKDHTIRALALRVLKEILRNQPARFKNYAELTIMKMLEAHKDSHKEVVRAAEEAASTLAGSIHPEQCIKVLCPIVQTADYPINLAAIKMQTRAIERITREPLHQLLPDIIPGLLQGYDNTESSVRKASVFCLVAIYSVIGEELKPYLAQLTGSKMKLLNLYIKRAQTSTSNSSSSSDISSY</sequence>
<dbReference type="Ensembl" id="ENSMZET00005019479.1">
    <property type="protein sequence ID" value="ENSMZEP00005018873.1"/>
    <property type="gene ID" value="ENSMZEG00005014093.1"/>
</dbReference>
<dbReference type="GO" id="GO:0040001">
    <property type="term" value="P:establishment of mitotic spindle localization"/>
    <property type="evidence" value="ECO:0007669"/>
    <property type="project" value="TreeGrafter"/>
</dbReference>
<feature type="compositionally biased region" description="Low complexity" evidence="18">
    <location>
        <begin position="246"/>
        <end position="260"/>
    </location>
</feature>
<feature type="domain" description="TOG" evidence="19">
    <location>
        <begin position="305"/>
        <end position="541"/>
    </location>
</feature>
<dbReference type="PROSITE" id="PS50077">
    <property type="entry name" value="HEAT_REPEAT"/>
    <property type="match status" value="1"/>
</dbReference>
<feature type="compositionally biased region" description="Low complexity" evidence="18">
    <location>
        <begin position="538"/>
        <end position="555"/>
    </location>
</feature>
<proteinExistence type="inferred from homology"/>
<feature type="region of interest" description="Disordered" evidence="18">
    <location>
        <begin position="538"/>
        <end position="751"/>
    </location>
</feature>
<dbReference type="SMART" id="SM01349">
    <property type="entry name" value="TOG"/>
    <property type="match status" value="4"/>
</dbReference>
<evidence type="ECO:0000313" key="20">
    <source>
        <dbReference type="Ensembl" id="ENSMZEP00005018873.1"/>
    </source>
</evidence>
<feature type="domain" description="TOG" evidence="19">
    <location>
        <begin position="1227"/>
        <end position="1466"/>
    </location>
</feature>
<feature type="region of interest" description="Disordered" evidence="18">
    <location>
        <begin position="790"/>
        <end position="820"/>
    </location>
</feature>
<dbReference type="GeneTree" id="ENSGT00940000154817"/>
<dbReference type="GO" id="GO:0000776">
    <property type="term" value="C:kinetochore"/>
    <property type="evidence" value="ECO:0007669"/>
    <property type="project" value="UniProtKB-KW"/>
</dbReference>
<evidence type="ECO:0000256" key="2">
    <source>
        <dbReference type="ARBA" id="ARBA00004300"/>
    </source>
</evidence>
<feature type="compositionally biased region" description="Basic and acidic residues" evidence="18">
    <location>
        <begin position="1137"/>
        <end position="1149"/>
    </location>
</feature>
<keyword evidence="12" id="KW-0995">Kinetochore</keyword>
<feature type="domain" description="TOG" evidence="19">
    <location>
        <begin position="823"/>
        <end position="1060"/>
    </location>
</feature>
<dbReference type="GO" id="GO:0005881">
    <property type="term" value="C:cytoplasmic microtubule"/>
    <property type="evidence" value="ECO:0007669"/>
    <property type="project" value="TreeGrafter"/>
</dbReference>
<evidence type="ECO:0000259" key="19">
    <source>
        <dbReference type="SMART" id="SM01349"/>
    </source>
</evidence>
<feature type="compositionally biased region" description="Polar residues" evidence="18">
    <location>
        <begin position="700"/>
        <end position="714"/>
    </location>
</feature>
<keyword evidence="11" id="KW-0498">Mitosis</keyword>
<keyword evidence="10" id="KW-0677">Repeat</keyword>
<evidence type="ECO:0000256" key="18">
    <source>
        <dbReference type="SAM" id="MobiDB-lite"/>
    </source>
</evidence>
<dbReference type="InterPro" id="IPR034085">
    <property type="entry name" value="TOG"/>
</dbReference>
<feature type="compositionally biased region" description="Polar residues" evidence="18">
    <location>
        <begin position="624"/>
        <end position="634"/>
    </location>
</feature>
<keyword evidence="6" id="KW-0158">Chromosome</keyword>
<evidence type="ECO:0000256" key="6">
    <source>
        <dbReference type="ARBA" id="ARBA00022454"/>
    </source>
</evidence>
<evidence type="ECO:0000313" key="21">
    <source>
        <dbReference type="Proteomes" id="UP000265160"/>
    </source>
</evidence>
<feature type="domain" description="TOG" evidence="19">
    <location>
        <begin position="7"/>
        <end position="232"/>
    </location>
</feature>
<dbReference type="GO" id="GO:0005813">
    <property type="term" value="C:centrosome"/>
    <property type="evidence" value="ECO:0007669"/>
    <property type="project" value="UniProtKB-SubCell"/>
</dbReference>
<evidence type="ECO:0000256" key="16">
    <source>
        <dbReference type="ARBA" id="ARBA00023328"/>
    </source>
</evidence>